<sequence length="242" mass="28661">MDKKTLFIFVDESGNFDFSPNGTKHFILTGVCTLNPLIGRDRFALIKYDLLGNGKDVESFHATDDKQLVRNRVFAEIKGLTDIEVHSVIVDKRKVHPSLYLSSDRRIQPDDPNEWKAMTKRVEERFYRYVCDTLLHYIVHQFIECKKNGITDIVIVLDKISHAKKREFVTKNIKRSIGNRFNLIPYIYFHQMKSDFNCQICDYCCWAIFAKWSRNETRPYDEIESHIMSEFDLFETESIKYY</sequence>
<comment type="caution">
    <text evidence="1">The sequence shown here is derived from an EMBL/GenBank/DDBJ whole genome shotgun (WGS) entry which is preliminary data.</text>
</comment>
<evidence type="ECO:0000313" key="2">
    <source>
        <dbReference type="Proteomes" id="UP000604381"/>
    </source>
</evidence>
<proteinExistence type="predicted"/>
<organism evidence="1 2">
    <name type="scientific">Candidatus Amphirhobacter heronislandensis</name>
    <dbReference type="NCBI Taxonomy" id="1732024"/>
    <lineage>
        <taxon>Bacteria</taxon>
        <taxon>Pseudomonadati</taxon>
        <taxon>Pseudomonadota</taxon>
        <taxon>Gammaproteobacteria</taxon>
        <taxon>Candidatus Tethybacterales</taxon>
        <taxon>Candidatus Tethybacteraceae</taxon>
        <taxon>Candidatus Amphirhobacter</taxon>
    </lineage>
</organism>
<dbReference type="Pfam" id="PF12686">
    <property type="entry name" value="DUF3800"/>
    <property type="match status" value="1"/>
</dbReference>
<dbReference type="Proteomes" id="UP000604381">
    <property type="component" value="Unassembled WGS sequence"/>
</dbReference>
<accession>A0A930UBV1</accession>
<dbReference type="EMBL" id="JADHEI010000022">
    <property type="protein sequence ID" value="MBF2734713.1"/>
    <property type="molecule type" value="Genomic_DNA"/>
</dbReference>
<dbReference type="AlphaFoldDB" id="A0A930UBV1"/>
<protein>
    <submittedName>
        <fullName evidence="1">DUF3800 domain-containing protein</fullName>
    </submittedName>
</protein>
<keyword evidence="2" id="KW-1185">Reference proteome</keyword>
<evidence type="ECO:0000313" key="1">
    <source>
        <dbReference type="EMBL" id="MBF2734713.1"/>
    </source>
</evidence>
<reference evidence="1" key="1">
    <citation type="submission" date="2020-10" db="EMBL/GenBank/DDBJ databases">
        <title>An improved Amphimedon queenslandica hologenome assembly reveals how three proteobacterial symbionts can extend the metabolic phenotypic of their marine sponge host.</title>
        <authorList>
            <person name="Degnan B."/>
            <person name="Degnan S."/>
            <person name="Xiang X."/>
        </authorList>
    </citation>
    <scope>NUCLEOTIDE SEQUENCE</scope>
    <source>
        <strain evidence="1">AqS2</strain>
    </source>
</reference>
<name>A0A930UBV1_9GAMM</name>
<gene>
    <name evidence="1" type="ORF">ISN26_01220</name>
</gene>
<dbReference type="InterPro" id="IPR024524">
    <property type="entry name" value="DUF3800"/>
</dbReference>